<keyword evidence="7" id="KW-1185">Reference proteome</keyword>
<reference evidence="6 7" key="1">
    <citation type="submission" date="2007-01" db="EMBL/GenBank/DDBJ databases">
        <authorList>
            <person name="Haygood M."/>
            <person name="Podell S."/>
            <person name="Anderson C."/>
            <person name="Hopkinson B."/>
            <person name="Roe K."/>
            <person name="Barbeau K."/>
            <person name="Gaasterland T."/>
            <person name="Ferriera S."/>
            <person name="Johnson J."/>
            <person name="Kravitz S."/>
            <person name="Beeson K."/>
            <person name="Sutton G."/>
            <person name="Rogers Y.-H."/>
            <person name="Friedman R."/>
            <person name="Frazier M."/>
            <person name="Venter J.C."/>
        </authorList>
    </citation>
    <scope>NUCLEOTIDE SEQUENCE [LARGE SCALE GENOMIC DNA]</scope>
    <source>
        <strain evidence="6 7">ATCC 23134</strain>
    </source>
</reference>
<dbReference type="PANTHER" id="PTHR44337:SF8">
    <property type="entry name" value="IMMUNOGLOBULIN SUBTYPE DOMAIN-CONTAINING PROTEIN"/>
    <property type="match status" value="1"/>
</dbReference>
<feature type="domain" description="Ig-like" evidence="5">
    <location>
        <begin position="121"/>
        <end position="197"/>
    </location>
</feature>
<dbReference type="Pfam" id="PF18962">
    <property type="entry name" value="Por_Secre_tail"/>
    <property type="match status" value="1"/>
</dbReference>
<dbReference type="Gene3D" id="2.60.40.10">
    <property type="entry name" value="Immunoglobulins"/>
    <property type="match status" value="4"/>
</dbReference>
<evidence type="ECO:0000256" key="1">
    <source>
        <dbReference type="ARBA" id="ARBA00022729"/>
    </source>
</evidence>
<organism evidence="6 7">
    <name type="scientific">Microscilla marina ATCC 23134</name>
    <dbReference type="NCBI Taxonomy" id="313606"/>
    <lineage>
        <taxon>Bacteria</taxon>
        <taxon>Pseudomonadati</taxon>
        <taxon>Bacteroidota</taxon>
        <taxon>Cytophagia</taxon>
        <taxon>Cytophagales</taxon>
        <taxon>Microscillaceae</taxon>
        <taxon>Microscilla</taxon>
    </lineage>
</organism>
<protein>
    <recommendedName>
        <fullName evidence="5">Ig-like domain-containing protein</fullName>
    </recommendedName>
</protein>
<comment type="caution">
    <text evidence="6">The sequence shown here is derived from an EMBL/GenBank/DDBJ whole genome shotgun (WGS) entry which is preliminary data.</text>
</comment>
<keyword evidence="2" id="KW-1015">Disulfide bond</keyword>
<dbReference type="Proteomes" id="UP000004095">
    <property type="component" value="Unassembled WGS sequence"/>
</dbReference>
<dbReference type="eggNOG" id="COG1520">
    <property type="taxonomic scope" value="Bacteria"/>
</dbReference>
<keyword evidence="1" id="KW-0732">Signal</keyword>
<dbReference type="PROSITE" id="PS50835">
    <property type="entry name" value="IG_LIKE"/>
    <property type="match status" value="1"/>
</dbReference>
<dbReference type="InterPro" id="IPR026444">
    <property type="entry name" value="Secre_tail"/>
</dbReference>
<evidence type="ECO:0000259" key="5">
    <source>
        <dbReference type="PROSITE" id="PS50835"/>
    </source>
</evidence>
<evidence type="ECO:0000256" key="4">
    <source>
        <dbReference type="ARBA" id="ARBA00023319"/>
    </source>
</evidence>
<dbReference type="InterPro" id="IPR013783">
    <property type="entry name" value="Ig-like_fold"/>
</dbReference>
<dbReference type="PANTHER" id="PTHR44337">
    <property type="entry name" value="CARCINOEMBRYONIC ANTIGEN-RELATED CELL ADHESION MOLECULE 8"/>
    <property type="match status" value="1"/>
</dbReference>
<keyword evidence="3" id="KW-0325">Glycoprotein</keyword>
<sequence>MWVLTTAKTAYSKSDTTAVKSVKHKPFTIPDLQVEISPGVWRTLPNGTTTIVTLCSSGGSGGRKLRTTTTGTTYEWKGLSGTTLGTNTEFTAVNGFQIHTITVDGVESTAKAQIKTVSSSPSSVSIIASSTSICSGGNTTLTATATGEVDAYRWYKDGALVETNFNNSYNVSTAGVYTVEAVNDCNATLSTNSVTITIVGTPPSNASVVPANTDSLVCNGSGTLLTATASGDNLNYAWSRNGVPEGTNSATHLATGAGAYKVVVSNGCGNDDATIEMKDADKPGGIFIDQTSASTFCGALFPRLSAGANLSPGSTVSKYEWYREGILVKTSANSSDNAYTPSLSGNYTVKVYNFCGGTTSSVVTITSINPPTYANIKSSSPPSLGCGVTSLVLSVDTDGDNLKYVWKKDNVVAGTNATLNVTATGDYQVEITSINPLDNSVCGTQTSAVVNIPFVATPPTTIAMTSTQTITCDGKIELTATSDGDGLSYNWFKDGVAVATTLINTYNATLSGVYTVQAQNACGAGPLSNAISLDIKSVPNTISINASNTLVCGTGTVTLTGNVSGSGLTLEWFLNNQKKGEGASLDVTETGEYLLRVTSAECGVKEAKKLIRFVTVPSNVSIIPGSATNVCDTTKPVTLFAQFDGTEGTYEWFKDGILVGNTATYNAKEAGSYALRINNECGNAISTNDIKITFGGALKTPGLLIQNNGGSNILCNAVSIQLKATQSEGTVQYRWFKDNKLVNNANGEVLEVSDPGEYRVEISKQGCSALSLSQVIQSNEQAPPILGYLTPLEFCQGDSVVLSTEILDANAKYEWLYNGNVVSSGSSYTAKEAGIYTIRVTNSCGFSNTRQAEIEVKLPPEPQLILANNRLSVLTADIRKYQWYFNDTPIIGANDETFIPIDSGSYFVNVTTSIGCEGTSNVINFQGLDINANPLINIAPNPTNTGRVTVTILSGLDAHLKLYNNRGKVVYSNSFPKNTTFVNQKLVEIGELPRGIYLLKASFGNGQSVSTKILVY</sequence>
<proteinExistence type="predicted"/>
<evidence type="ECO:0000256" key="2">
    <source>
        <dbReference type="ARBA" id="ARBA00023157"/>
    </source>
</evidence>
<dbReference type="InterPro" id="IPR036179">
    <property type="entry name" value="Ig-like_dom_sf"/>
</dbReference>
<evidence type="ECO:0000256" key="3">
    <source>
        <dbReference type="ARBA" id="ARBA00023180"/>
    </source>
</evidence>
<dbReference type="InterPro" id="IPR007110">
    <property type="entry name" value="Ig-like_dom"/>
</dbReference>
<evidence type="ECO:0000313" key="6">
    <source>
        <dbReference type="EMBL" id="EAY29497.1"/>
    </source>
</evidence>
<dbReference type="SUPFAM" id="SSF48726">
    <property type="entry name" value="Immunoglobulin"/>
    <property type="match status" value="2"/>
</dbReference>
<accession>A1ZIW1</accession>
<dbReference type="EMBL" id="AAWS01000010">
    <property type="protein sequence ID" value="EAY29497.1"/>
    <property type="molecule type" value="Genomic_DNA"/>
</dbReference>
<evidence type="ECO:0000313" key="7">
    <source>
        <dbReference type="Proteomes" id="UP000004095"/>
    </source>
</evidence>
<dbReference type="AlphaFoldDB" id="A1ZIW1"/>
<name>A1ZIW1_MICM2</name>
<dbReference type="InterPro" id="IPR052598">
    <property type="entry name" value="IgSF_CEA-related"/>
</dbReference>
<dbReference type="NCBIfam" id="TIGR04183">
    <property type="entry name" value="Por_Secre_tail"/>
    <property type="match status" value="1"/>
</dbReference>
<keyword evidence="4" id="KW-0393">Immunoglobulin domain</keyword>
<gene>
    <name evidence="6" type="ORF">M23134_00381</name>
</gene>